<dbReference type="NCBIfam" id="TIGR04183">
    <property type="entry name" value="Por_Secre_tail"/>
    <property type="match status" value="1"/>
</dbReference>
<protein>
    <submittedName>
        <fullName evidence="3">T9SS C-terminal target domain-containing protein</fullName>
    </submittedName>
</protein>
<name>A0A3D8YEU2_9BACT</name>
<comment type="caution">
    <text evidence="3">The sequence shown here is derived from an EMBL/GenBank/DDBJ whole genome shotgun (WGS) entry which is preliminary data.</text>
</comment>
<dbReference type="Proteomes" id="UP000256373">
    <property type="component" value="Unassembled WGS sequence"/>
</dbReference>
<evidence type="ECO:0000259" key="2">
    <source>
        <dbReference type="Pfam" id="PF18962"/>
    </source>
</evidence>
<evidence type="ECO:0000313" key="3">
    <source>
        <dbReference type="EMBL" id="REA63116.1"/>
    </source>
</evidence>
<keyword evidence="4" id="KW-1185">Reference proteome</keyword>
<reference evidence="3 4" key="1">
    <citation type="submission" date="2018-07" db="EMBL/GenBank/DDBJ databases">
        <title>Dyadobacter roseus sp. nov., isolated from rose rhizosphere soil.</title>
        <authorList>
            <person name="Chen L."/>
        </authorList>
    </citation>
    <scope>NUCLEOTIDE SEQUENCE [LARGE SCALE GENOMIC DNA]</scope>
    <source>
        <strain evidence="3 4">RS19</strain>
    </source>
</reference>
<proteinExistence type="predicted"/>
<evidence type="ECO:0000313" key="4">
    <source>
        <dbReference type="Proteomes" id="UP000256373"/>
    </source>
</evidence>
<sequence>MFMKNIYLIAFFSLLTTVSALATHLIGGDIRTAHTSGLTYNISVMLYFDSASPVTDKQILVCTGDGSTITVDRSTYTTSPANPKIGIGTYTTSYTYASQGIYQVSTQVDNRTNGMLNFPIAEQQPLFLWSVLNTNFLNSTPVLPHGIFEAGIRQAFIVDLKAQDTESDSISFALQKLSKPSPGTCGVRSTNSNYMYPNEVNSAGTFKIDNQTKQLRWLAPTQTGNYLISFVMYEWRDGVRISESYREFVVQVVDKPGETIQIPPYENADLGPVTSIPNPDNTKISIAINAYPVPTTDFLTVKVYSNSPSVISLQILDVQGRVRDTFKTSAVESSVQHEFDLRNYTNGIYLIKAANDKDTVTKKIVR</sequence>
<gene>
    <name evidence="3" type="ORF">DSL64_05720</name>
</gene>
<accession>A0A3D8YEU2</accession>
<feature type="chain" id="PRO_5017667586" evidence="1">
    <location>
        <begin position="23"/>
        <end position="366"/>
    </location>
</feature>
<feature type="signal peptide" evidence="1">
    <location>
        <begin position="1"/>
        <end position="22"/>
    </location>
</feature>
<keyword evidence="1" id="KW-0732">Signal</keyword>
<dbReference type="InterPro" id="IPR026444">
    <property type="entry name" value="Secre_tail"/>
</dbReference>
<feature type="domain" description="Secretion system C-terminal sorting" evidence="2">
    <location>
        <begin position="291"/>
        <end position="365"/>
    </location>
</feature>
<dbReference type="AlphaFoldDB" id="A0A3D8YEU2"/>
<dbReference type="Pfam" id="PF18962">
    <property type="entry name" value="Por_Secre_tail"/>
    <property type="match status" value="1"/>
</dbReference>
<evidence type="ECO:0000256" key="1">
    <source>
        <dbReference type="SAM" id="SignalP"/>
    </source>
</evidence>
<dbReference type="EMBL" id="QNUL01000003">
    <property type="protein sequence ID" value="REA63116.1"/>
    <property type="molecule type" value="Genomic_DNA"/>
</dbReference>
<organism evidence="3 4">
    <name type="scientific">Dyadobacter luteus</name>
    <dbReference type="NCBI Taxonomy" id="2259619"/>
    <lineage>
        <taxon>Bacteria</taxon>
        <taxon>Pseudomonadati</taxon>
        <taxon>Bacteroidota</taxon>
        <taxon>Cytophagia</taxon>
        <taxon>Cytophagales</taxon>
        <taxon>Spirosomataceae</taxon>
        <taxon>Dyadobacter</taxon>
    </lineage>
</organism>